<proteinExistence type="predicted"/>
<reference evidence="3" key="2">
    <citation type="submission" date="2012-11" db="EMBL/GenBank/DDBJ databases">
        <authorList>
            <person name="Kuo A."/>
            <person name="Curtis B.A."/>
            <person name="Tanifuji G."/>
            <person name="Burki F."/>
            <person name="Gruber A."/>
            <person name="Irimia M."/>
            <person name="Maruyama S."/>
            <person name="Arias M.C."/>
            <person name="Ball S.G."/>
            <person name="Gile G.H."/>
            <person name="Hirakawa Y."/>
            <person name="Hopkins J.F."/>
            <person name="Rensing S.A."/>
            <person name="Schmutz J."/>
            <person name="Symeonidi A."/>
            <person name="Elias M."/>
            <person name="Eveleigh R.J."/>
            <person name="Herman E.K."/>
            <person name="Klute M.J."/>
            <person name="Nakayama T."/>
            <person name="Obornik M."/>
            <person name="Reyes-Prieto A."/>
            <person name="Armbrust E.V."/>
            <person name="Aves S.J."/>
            <person name="Beiko R.G."/>
            <person name="Coutinho P."/>
            <person name="Dacks J.B."/>
            <person name="Durnford D.G."/>
            <person name="Fast N.M."/>
            <person name="Green B.R."/>
            <person name="Grisdale C."/>
            <person name="Hempe F."/>
            <person name="Henrissat B."/>
            <person name="Hoppner M.P."/>
            <person name="Ishida K.-I."/>
            <person name="Kim E."/>
            <person name="Koreny L."/>
            <person name="Kroth P.G."/>
            <person name="Liu Y."/>
            <person name="Malik S.-B."/>
            <person name="Maier U.G."/>
            <person name="McRose D."/>
            <person name="Mock T."/>
            <person name="Neilson J.A."/>
            <person name="Onodera N.T."/>
            <person name="Poole A.M."/>
            <person name="Pritham E.J."/>
            <person name="Richards T.A."/>
            <person name="Rocap G."/>
            <person name="Roy S.W."/>
            <person name="Sarai C."/>
            <person name="Schaack S."/>
            <person name="Shirato S."/>
            <person name="Slamovits C.H."/>
            <person name="Spencer D.F."/>
            <person name="Suzuki S."/>
            <person name="Worden A.Z."/>
            <person name="Zauner S."/>
            <person name="Barry K."/>
            <person name="Bell C."/>
            <person name="Bharti A.K."/>
            <person name="Crow J.A."/>
            <person name="Grimwood J."/>
            <person name="Kramer R."/>
            <person name="Lindquist E."/>
            <person name="Lucas S."/>
            <person name="Salamov A."/>
            <person name="McFadden G.I."/>
            <person name="Lane C.E."/>
            <person name="Keeling P.J."/>
            <person name="Gray M.W."/>
            <person name="Grigoriev I.V."/>
            <person name="Archibald J.M."/>
        </authorList>
    </citation>
    <scope>NUCLEOTIDE SEQUENCE</scope>
    <source>
        <strain evidence="3">CCMP2712</strain>
    </source>
</reference>
<dbReference type="HOGENOM" id="CLU_1121874_0_0_1"/>
<evidence type="ECO:0000313" key="3">
    <source>
        <dbReference type="Proteomes" id="UP000011087"/>
    </source>
</evidence>
<reference evidence="2" key="3">
    <citation type="submission" date="2016-03" db="UniProtKB">
        <authorList>
            <consortium name="EnsemblProtists"/>
        </authorList>
    </citation>
    <scope>IDENTIFICATION</scope>
</reference>
<dbReference type="PaxDb" id="55529-EKX37141"/>
<dbReference type="EMBL" id="JH993063">
    <property type="protein sequence ID" value="EKX37141.1"/>
    <property type="molecule type" value="Genomic_DNA"/>
</dbReference>
<accession>L1ILL0</accession>
<organism evidence="1">
    <name type="scientific">Guillardia theta (strain CCMP2712)</name>
    <name type="common">Cryptophyte</name>
    <dbReference type="NCBI Taxonomy" id="905079"/>
    <lineage>
        <taxon>Eukaryota</taxon>
        <taxon>Cryptophyceae</taxon>
        <taxon>Pyrenomonadales</taxon>
        <taxon>Geminigeraceae</taxon>
        <taxon>Guillardia</taxon>
    </lineage>
</organism>
<dbReference type="RefSeq" id="XP_005824121.1">
    <property type="nucleotide sequence ID" value="XM_005824064.1"/>
</dbReference>
<sequence>MPVTLRLKVDISRNDWEQHVLDLLASRDISWRVQCMHETDGCKISSICRSSEALIAFLRDNGGSKSIVLQQYLEPLPQFAALKNRLSIKVAVLAVGNLQVYIQQDAMVYLAGGEEDEREEEAMFSLKSLKDSGGDITYRWLGPWVETLQGKLSISVEKVFDALRNKKTQFLAMPNCFELFAFTFALTSDEANGPQPWLLKVESSMEAENALRGQEKLVGSAVQLSLHALGLLPRSSEPPTFSLVKKFA</sequence>
<keyword evidence="3" id="KW-1185">Reference proteome</keyword>
<name>L1ILL0_GUITC</name>
<evidence type="ECO:0000313" key="2">
    <source>
        <dbReference type="EnsemblProtists" id="EKX37141"/>
    </source>
</evidence>
<evidence type="ECO:0000313" key="1">
    <source>
        <dbReference type="EMBL" id="EKX37141.1"/>
    </source>
</evidence>
<dbReference type="EnsemblProtists" id="EKX37141">
    <property type="protein sequence ID" value="EKX37141"/>
    <property type="gene ID" value="GUITHDRAFT_155048"/>
</dbReference>
<dbReference type="KEGG" id="gtt:GUITHDRAFT_155048"/>
<dbReference type="AlphaFoldDB" id="L1ILL0"/>
<dbReference type="Gene3D" id="3.30.470.20">
    <property type="entry name" value="ATP-grasp fold, B domain"/>
    <property type="match status" value="1"/>
</dbReference>
<dbReference type="Proteomes" id="UP000011087">
    <property type="component" value="Unassembled WGS sequence"/>
</dbReference>
<reference evidence="1 3" key="1">
    <citation type="journal article" date="2012" name="Nature">
        <title>Algal genomes reveal evolutionary mosaicism and the fate of nucleomorphs.</title>
        <authorList>
            <consortium name="DOE Joint Genome Institute"/>
            <person name="Curtis B.A."/>
            <person name="Tanifuji G."/>
            <person name="Burki F."/>
            <person name="Gruber A."/>
            <person name="Irimia M."/>
            <person name="Maruyama S."/>
            <person name="Arias M.C."/>
            <person name="Ball S.G."/>
            <person name="Gile G.H."/>
            <person name="Hirakawa Y."/>
            <person name="Hopkins J.F."/>
            <person name="Kuo A."/>
            <person name="Rensing S.A."/>
            <person name="Schmutz J."/>
            <person name="Symeonidi A."/>
            <person name="Elias M."/>
            <person name="Eveleigh R.J."/>
            <person name="Herman E.K."/>
            <person name="Klute M.J."/>
            <person name="Nakayama T."/>
            <person name="Obornik M."/>
            <person name="Reyes-Prieto A."/>
            <person name="Armbrust E.V."/>
            <person name="Aves S.J."/>
            <person name="Beiko R.G."/>
            <person name="Coutinho P."/>
            <person name="Dacks J.B."/>
            <person name="Durnford D.G."/>
            <person name="Fast N.M."/>
            <person name="Green B.R."/>
            <person name="Grisdale C.J."/>
            <person name="Hempel F."/>
            <person name="Henrissat B."/>
            <person name="Hoppner M.P."/>
            <person name="Ishida K."/>
            <person name="Kim E."/>
            <person name="Koreny L."/>
            <person name="Kroth P.G."/>
            <person name="Liu Y."/>
            <person name="Malik S.B."/>
            <person name="Maier U.G."/>
            <person name="McRose D."/>
            <person name="Mock T."/>
            <person name="Neilson J.A."/>
            <person name="Onodera N.T."/>
            <person name="Poole A.M."/>
            <person name="Pritham E.J."/>
            <person name="Richards T.A."/>
            <person name="Rocap G."/>
            <person name="Roy S.W."/>
            <person name="Sarai C."/>
            <person name="Schaack S."/>
            <person name="Shirato S."/>
            <person name="Slamovits C.H."/>
            <person name="Spencer D.F."/>
            <person name="Suzuki S."/>
            <person name="Worden A.Z."/>
            <person name="Zauner S."/>
            <person name="Barry K."/>
            <person name="Bell C."/>
            <person name="Bharti A.K."/>
            <person name="Crow J.A."/>
            <person name="Grimwood J."/>
            <person name="Kramer R."/>
            <person name="Lindquist E."/>
            <person name="Lucas S."/>
            <person name="Salamov A."/>
            <person name="McFadden G.I."/>
            <person name="Lane C.E."/>
            <person name="Keeling P.J."/>
            <person name="Gray M.W."/>
            <person name="Grigoriev I.V."/>
            <person name="Archibald J.M."/>
        </authorList>
    </citation>
    <scope>NUCLEOTIDE SEQUENCE</scope>
    <source>
        <strain evidence="1 3">CCMP2712</strain>
    </source>
</reference>
<gene>
    <name evidence="1" type="ORF">GUITHDRAFT_155048</name>
</gene>
<protein>
    <submittedName>
        <fullName evidence="1 2">Uncharacterized protein</fullName>
    </submittedName>
</protein>
<dbReference type="GeneID" id="17293902"/>